<dbReference type="AlphaFoldDB" id="A0A1I4Z5P3"/>
<dbReference type="PANTHER" id="PTHR45737:SF6">
    <property type="entry name" value="VON WILLEBRAND FACTOR A DOMAIN-CONTAINING PROTEIN 5A"/>
    <property type="match status" value="1"/>
</dbReference>
<dbReference type="Pfam" id="PF00691">
    <property type="entry name" value="OmpA"/>
    <property type="match status" value="1"/>
</dbReference>
<evidence type="ECO:0000256" key="1">
    <source>
        <dbReference type="ARBA" id="ARBA00004370"/>
    </source>
</evidence>
<keyword evidence="2 3" id="KW-0472">Membrane</keyword>
<dbReference type="PROSITE" id="PS51468">
    <property type="entry name" value="VIT"/>
    <property type="match status" value="1"/>
</dbReference>
<dbReference type="Pfam" id="PF13768">
    <property type="entry name" value="VWA_3"/>
    <property type="match status" value="1"/>
</dbReference>
<organism evidence="7 8">
    <name type="scientific">Algoriella xinjiangensis</name>
    <dbReference type="NCBI Taxonomy" id="684065"/>
    <lineage>
        <taxon>Bacteria</taxon>
        <taxon>Pseudomonadati</taxon>
        <taxon>Bacteroidota</taxon>
        <taxon>Flavobacteriia</taxon>
        <taxon>Flavobacteriales</taxon>
        <taxon>Weeksellaceae</taxon>
        <taxon>Algoriella</taxon>
    </lineage>
</organism>
<dbReference type="InterPro" id="IPR013694">
    <property type="entry name" value="VIT"/>
</dbReference>
<feature type="domain" description="OmpA-like" evidence="5">
    <location>
        <begin position="624"/>
        <end position="745"/>
    </location>
</feature>
<dbReference type="EMBL" id="FOUZ01000012">
    <property type="protein sequence ID" value="SFN45518.1"/>
    <property type="molecule type" value="Genomic_DNA"/>
</dbReference>
<dbReference type="PROSITE" id="PS51123">
    <property type="entry name" value="OMPA_2"/>
    <property type="match status" value="1"/>
</dbReference>
<proteinExistence type="predicted"/>
<protein>
    <submittedName>
        <fullName evidence="7">Ca-activated chloride channel family protein</fullName>
    </submittedName>
</protein>
<dbReference type="InterPro" id="IPR036737">
    <property type="entry name" value="OmpA-like_sf"/>
</dbReference>
<evidence type="ECO:0000256" key="3">
    <source>
        <dbReference type="PROSITE-ProRule" id="PRU00473"/>
    </source>
</evidence>
<dbReference type="Proteomes" id="UP000199149">
    <property type="component" value="Unassembled WGS sequence"/>
</dbReference>
<dbReference type="InterPro" id="IPR036465">
    <property type="entry name" value="vWFA_dom_sf"/>
</dbReference>
<dbReference type="OrthoDB" id="9784383at2"/>
<dbReference type="InterPro" id="IPR002035">
    <property type="entry name" value="VWF_A"/>
</dbReference>
<gene>
    <name evidence="7" type="ORF">SAMN05421738_112118</name>
</gene>
<feature type="domain" description="VIT" evidence="6">
    <location>
        <begin position="25"/>
        <end position="150"/>
    </location>
</feature>
<comment type="subcellular location">
    <subcellularLocation>
        <location evidence="1">Membrane</location>
    </subcellularLocation>
</comment>
<reference evidence="8" key="1">
    <citation type="submission" date="2016-10" db="EMBL/GenBank/DDBJ databases">
        <authorList>
            <person name="Varghese N."/>
            <person name="Submissions S."/>
        </authorList>
    </citation>
    <scope>NUCLEOTIDE SEQUENCE [LARGE SCALE GENOMIC DNA]</scope>
    <source>
        <strain evidence="8">XJ109</strain>
    </source>
</reference>
<evidence type="ECO:0000313" key="8">
    <source>
        <dbReference type="Proteomes" id="UP000199149"/>
    </source>
</evidence>
<dbReference type="SMART" id="SM00327">
    <property type="entry name" value="VWA"/>
    <property type="match status" value="1"/>
</dbReference>
<evidence type="ECO:0000259" key="5">
    <source>
        <dbReference type="PROSITE" id="PS51123"/>
    </source>
</evidence>
<evidence type="ECO:0000259" key="4">
    <source>
        <dbReference type="PROSITE" id="PS50234"/>
    </source>
</evidence>
<dbReference type="Gene3D" id="3.40.50.410">
    <property type="entry name" value="von Willebrand factor, type A domain"/>
    <property type="match status" value="1"/>
</dbReference>
<dbReference type="RefSeq" id="WP_092908973.1">
    <property type="nucleotide sequence ID" value="NZ_FOUZ01000012.1"/>
</dbReference>
<sequence>MKIKLTYFVLILLILNPFCFAQQVFPYLELKNDEDFEKIDAISVDNKFDFHHLLGNLATKLIYKNNTNEEIPAQFIYPYQTNQNLVELKVWVDEKLIEIKSKSIIEIRKELKTIDASTLFKNQKNNQFLKVDLGKIPANAKIKVELKIVKIILENQLNYQLTFPELITKRTESFTQINRWNSNLNGFPKNINSKIHLSGNFPISKIETELKFVKENEKNYLIQTSVKKIPKIQYSYASDQMKTGIETFTENGCDYILGTIEPSKNVEDYNSPREFLFVIDASGSMMNQPIEVAKNLMNQLLPNLKETDKFNVLIYSTKNDLLFKEAQFPTKENIEIALNKINQQSGIGEKLLDEAIEQFQKNPFDKNYKRIIAIISDGKMNLNESVYNSLRNYSKDTQFITLGIGKELDYKAMNFISMATGSIPITLNETNEFQSKINQFKTAILHSSIYHLKVQSSQINLNETFPKNFNTYLAQQSVHFVSKDCNARYPKKLEIIGTKSNQNYTQNFEIKQANKSEFTEAIKFYWAKQKIDFLLKDEQRCGEMCVKDGRYRKEIEKIGTTYNISTPYNLLIQQGYYEILNNDYDSDNDGVMDLEDECPYVKGNRFGNGCPEAILNEEKIENYVQDYSNYLMETVEFNFDKAEIRAIDFQKLNEVVAIMKRNPTLHFIIEGHTDAVGTAIYNVDLAQRRANSVLNYLAEKGLNKNRFSVESKGFSDLKHKECNPATNCIDWKNFENRRVRFRVKK</sequence>
<dbReference type="SUPFAM" id="SSF103088">
    <property type="entry name" value="OmpA-like"/>
    <property type="match status" value="1"/>
</dbReference>
<dbReference type="Gene3D" id="3.30.1330.60">
    <property type="entry name" value="OmpA-like domain"/>
    <property type="match status" value="1"/>
</dbReference>
<dbReference type="SUPFAM" id="SSF53300">
    <property type="entry name" value="vWA-like"/>
    <property type="match status" value="1"/>
</dbReference>
<dbReference type="InterPro" id="IPR006665">
    <property type="entry name" value="OmpA-like"/>
</dbReference>
<accession>A0A1I4Z5P3</accession>
<dbReference type="GO" id="GO:0016020">
    <property type="term" value="C:membrane"/>
    <property type="evidence" value="ECO:0007669"/>
    <property type="project" value="UniProtKB-SubCell"/>
</dbReference>
<evidence type="ECO:0000259" key="6">
    <source>
        <dbReference type="PROSITE" id="PS51468"/>
    </source>
</evidence>
<dbReference type="CDD" id="cd07185">
    <property type="entry name" value="OmpA_C-like"/>
    <property type="match status" value="1"/>
</dbReference>
<dbReference type="PROSITE" id="PS50234">
    <property type="entry name" value="VWFA"/>
    <property type="match status" value="1"/>
</dbReference>
<dbReference type="STRING" id="684065.SAMN05421738_112118"/>
<dbReference type="InterPro" id="IPR006664">
    <property type="entry name" value="OMP_bac"/>
</dbReference>
<dbReference type="PANTHER" id="PTHR45737">
    <property type="entry name" value="VON WILLEBRAND FACTOR A DOMAIN-CONTAINING PROTEIN 5A"/>
    <property type="match status" value="1"/>
</dbReference>
<name>A0A1I4Z5P3_9FLAO</name>
<feature type="domain" description="VWFA" evidence="4">
    <location>
        <begin position="274"/>
        <end position="444"/>
    </location>
</feature>
<evidence type="ECO:0000313" key="7">
    <source>
        <dbReference type="EMBL" id="SFN45518.1"/>
    </source>
</evidence>
<keyword evidence="8" id="KW-1185">Reference proteome</keyword>
<evidence type="ECO:0000256" key="2">
    <source>
        <dbReference type="ARBA" id="ARBA00023136"/>
    </source>
</evidence>
<dbReference type="PRINTS" id="PR01021">
    <property type="entry name" value="OMPADOMAIN"/>
</dbReference>